<gene>
    <name evidence="2" type="ORF">AXF42_Ash006391</name>
</gene>
<name>A0A2I0AYX4_9ASPA</name>
<evidence type="ECO:0000313" key="3">
    <source>
        <dbReference type="Proteomes" id="UP000236161"/>
    </source>
</evidence>
<reference evidence="2 3" key="1">
    <citation type="journal article" date="2017" name="Nature">
        <title>The Apostasia genome and the evolution of orchids.</title>
        <authorList>
            <person name="Zhang G.Q."/>
            <person name="Liu K.W."/>
            <person name="Li Z."/>
            <person name="Lohaus R."/>
            <person name="Hsiao Y.Y."/>
            <person name="Niu S.C."/>
            <person name="Wang J.Y."/>
            <person name="Lin Y.C."/>
            <person name="Xu Q."/>
            <person name="Chen L.J."/>
            <person name="Yoshida K."/>
            <person name="Fujiwara S."/>
            <person name="Wang Z.W."/>
            <person name="Zhang Y.Q."/>
            <person name="Mitsuda N."/>
            <person name="Wang M."/>
            <person name="Liu G.H."/>
            <person name="Pecoraro L."/>
            <person name="Huang H.X."/>
            <person name="Xiao X.J."/>
            <person name="Lin M."/>
            <person name="Wu X.Y."/>
            <person name="Wu W.L."/>
            <person name="Chen Y.Y."/>
            <person name="Chang S.B."/>
            <person name="Sakamoto S."/>
            <person name="Ohme-Takagi M."/>
            <person name="Yagi M."/>
            <person name="Zeng S.J."/>
            <person name="Shen C.Y."/>
            <person name="Yeh C.M."/>
            <person name="Luo Y.B."/>
            <person name="Tsai W.C."/>
            <person name="Van de Peer Y."/>
            <person name="Liu Z.J."/>
        </authorList>
    </citation>
    <scope>NUCLEOTIDE SEQUENCE [LARGE SCALE GENOMIC DNA]</scope>
    <source>
        <strain evidence="3">cv. Shenzhen</strain>
        <tissue evidence="2">Stem</tissue>
    </source>
</reference>
<keyword evidence="3" id="KW-1185">Reference proteome</keyword>
<feature type="compositionally biased region" description="Basic residues" evidence="1">
    <location>
        <begin position="21"/>
        <end position="34"/>
    </location>
</feature>
<dbReference type="EMBL" id="KZ451935">
    <property type="protein sequence ID" value="PKA60757.1"/>
    <property type="molecule type" value="Genomic_DNA"/>
</dbReference>
<dbReference type="Proteomes" id="UP000236161">
    <property type="component" value="Unassembled WGS sequence"/>
</dbReference>
<feature type="region of interest" description="Disordered" evidence="1">
    <location>
        <begin position="1"/>
        <end position="82"/>
    </location>
</feature>
<proteinExistence type="predicted"/>
<feature type="compositionally biased region" description="Polar residues" evidence="1">
    <location>
        <begin position="59"/>
        <end position="68"/>
    </location>
</feature>
<feature type="compositionally biased region" description="Basic and acidic residues" evidence="1">
    <location>
        <begin position="47"/>
        <end position="58"/>
    </location>
</feature>
<dbReference type="AlphaFoldDB" id="A0A2I0AYX4"/>
<evidence type="ECO:0000313" key="2">
    <source>
        <dbReference type="EMBL" id="PKA60757.1"/>
    </source>
</evidence>
<evidence type="ECO:0000256" key="1">
    <source>
        <dbReference type="SAM" id="MobiDB-lite"/>
    </source>
</evidence>
<organism evidence="2 3">
    <name type="scientific">Apostasia shenzhenica</name>
    <dbReference type="NCBI Taxonomy" id="1088818"/>
    <lineage>
        <taxon>Eukaryota</taxon>
        <taxon>Viridiplantae</taxon>
        <taxon>Streptophyta</taxon>
        <taxon>Embryophyta</taxon>
        <taxon>Tracheophyta</taxon>
        <taxon>Spermatophyta</taxon>
        <taxon>Magnoliopsida</taxon>
        <taxon>Liliopsida</taxon>
        <taxon>Asparagales</taxon>
        <taxon>Orchidaceae</taxon>
        <taxon>Apostasioideae</taxon>
        <taxon>Apostasia</taxon>
    </lineage>
</organism>
<sequence length="82" mass="9699">MKMQRSFERGLTGSGLTKWSTRARGRRSSVRSGRRRWEPNGYVFVTNEREKKKTERHPSGNTCTARNVRNNKRLRFSGERKQ</sequence>
<protein>
    <submittedName>
        <fullName evidence="2">Uncharacterized protein</fullName>
    </submittedName>
</protein>
<accession>A0A2I0AYX4</accession>